<dbReference type="Proteomes" id="UP000198925">
    <property type="component" value="Unassembled WGS sequence"/>
</dbReference>
<keyword evidence="2" id="KW-1185">Reference proteome</keyword>
<dbReference type="AlphaFoldDB" id="A0A1G6Y2C2"/>
<protein>
    <submittedName>
        <fullName evidence="1">Uncharacterized protein</fullName>
    </submittedName>
</protein>
<sequence length="56" mass="5575">MDVAANTIHAGAGGDLLQGAEIFIPLFALPGAPGMGNAAIILSGVHHLHATDFILG</sequence>
<proteinExistence type="predicted"/>
<reference evidence="1 2" key="1">
    <citation type="submission" date="2016-10" db="EMBL/GenBank/DDBJ databases">
        <authorList>
            <person name="de Groot N.N."/>
        </authorList>
    </citation>
    <scope>NUCLEOTIDE SEQUENCE [LARGE SCALE GENOMIC DNA]</scope>
    <source>
        <strain evidence="1 2">CPCC 100156</strain>
    </source>
</reference>
<dbReference type="RefSeq" id="WP_176849681.1">
    <property type="nucleotide sequence ID" value="NZ_FMXZ01000017.1"/>
</dbReference>
<organism evidence="1 2">
    <name type="scientific">Belnapia rosea</name>
    <dbReference type="NCBI Taxonomy" id="938405"/>
    <lineage>
        <taxon>Bacteria</taxon>
        <taxon>Pseudomonadati</taxon>
        <taxon>Pseudomonadota</taxon>
        <taxon>Alphaproteobacteria</taxon>
        <taxon>Acetobacterales</taxon>
        <taxon>Roseomonadaceae</taxon>
        <taxon>Belnapia</taxon>
    </lineage>
</organism>
<dbReference type="EMBL" id="FMZX01000013">
    <property type="protein sequence ID" value="SDD84549.1"/>
    <property type="molecule type" value="Genomic_DNA"/>
</dbReference>
<accession>A0A1G6Y2C2</accession>
<evidence type="ECO:0000313" key="2">
    <source>
        <dbReference type="Proteomes" id="UP000198925"/>
    </source>
</evidence>
<evidence type="ECO:0000313" key="1">
    <source>
        <dbReference type="EMBL" id="SDD84549.1"/>
    </source>
</evidence>
<name>A0A1G6Y2C2_9PROT</name>
<gene>
    <name evidence="1" type="ORF">SAMN04487779_101377</name>
</gene>